<dbReference type="GO" id="GO:0008889">
    <property type="term" value="F:glycerophosphodiester phosphodiesterase activity"/>
    <property type="evidence" value="ECO:0007669"/>
    <property type="project" value="TreeGrafter"/>
</dbReference>
<dbReference type="RefSeq" id="WP_178930917.1">
    <property type="nucleotide sequence ID" value="NZ_JACBAZ010000001.1"/>
</dbReference>
<dbReference type="PANTHER" id="PTHR46320">
    <property type="entry name" value="GLYCEROPHOSPHODIESTER PHOSPHODIESTERASE 1"/>
    <property type="match status" value="1"/>
</dbReference>
<sequence>MISNTVKNVMVAAVFWSISLPLVAGDSKPRDITKYDQHVFVVSHRAVYKSNPENSISSIKDCIAGGVDAVEVDVRRTKDGQLVLMHDSNVRRTTDGKGNVSSLTLEKIQSLRLKKHTRELMDERVPTLEEALRCCKDKIYVDLDLKGVSIEECMPVIKKVGCESIILYRGSYSLEEAEKITKKYPKIHYVPRFNFRKGRSTLAWPKNSNGIEYYQSHIDTLSSSSFDIGFNSLDHPAVSKEMIEALNKLNIRTWALTLRVSNYGGFVDRNTAVAPEKVWGELLDRGFSIIMTDKAEDLIKYLKAIDRH</sequence>
<comment type="caution">
    <text evidence="3">The sequence shown here is derived from an EMBL/GenBank/DDBJ whole genome shotgun (WGS) entry which is preliminary data.</text>
</comment>
<dbReference type="PROSITE" id="PS51704">
    <property type="entry name" value="GP_PDE"/>
    <property type="match status" value="1"/>
</dbReference>
<dbReference type="InterPro" id="IPR017946">
    <property type="entry name" value="PLC-like_Pdiesterase_TIM-brl"/>
</dbReference>
<dbReference type="AlphaFoldDB" id="A0A851GBT1"/>
<feature type="chain" id="PRO_5032371568" evidence="1">
    <location>
        <begin position="25"/>
        <end position="308"/>
    </location>
</feature>
<proteinExistence type="predicted"/>
<dbReference type="InterPro" id="IPR030395">
    <property type="entry name" value="GP_PDE_dom"/>
</dbReference>
<dbReference type="GO" id="GO:0006580">
    <property type="term" value="P:ethanolamine metabolic process"/>
    <property type="evidence" value="ECO:0007669"/>
    <property type="project" value="TreeGrafter"/>
</dbReference>
<dbReference type="EMBL" id="JACBAZ010000001">
    <property type="protein sequence ID" value="NWK54382.1"/>
    <property type="molecule type" value="Genomic_DNA"/>
</dbReference>
<evidence type="ECO:0000313" key="4">
    <source>
        <dbReference type="Proteomes" id="UP000557872"/>
    </source>
</evidence>
<dbReference type="PANTHER" id="PTHR46320:SF1">
    <property type="entry name" value="GLYCEROPHOSPHODIESTER PHOSPHODIESTERASE 1"/>
    <property type="match status" value="1"/>
</dbReference>
<keyword evidence="4" id="KW-1185">Reference proteome</keyword>
<dbReference type="Proteomes" id="UP000557872">
    <property type="component" value="Unassembled WGS sequence"/>
</dbReference>
<dbReference type="GO" id="GO:0006644">
    <property type="term" value="P:phospholipid metabolic process"/>
    <property type="evidence" value="ECO:0007669"/>
    <property type="project" value="TreeGrafter"/>
</dbReference>
<evidence type="ECO:0000259" key="2">
    <source>
        <dbReference type="PROSITE" id="PS51704"/>
    </source>
</evidence>
<evidence type="ECO:0000256" key="1">
    <source>
        <dbReference type="SAM" id="SignalP"/>
    </source>
</evidence>
<reference evidence="3 4" key="1">
    <citation type="submission" date="2020-07" db="EMBL/GenBank/DDBJ databases">
        <title>Roseicoccus Jingziensis gen. nov., sp. nov., isolated from coastal seawater.</title>
        <authorList>
            <person name="Feng X."/>
        </authorList>
    </citation>
    <scope>NUCLEOTIDE SEQUENCE [LARGE SCALE GENOMIC DNA]</scope>
    <source>
        <strain evidence="3 4">N1E253</strain>
    </source>
</reference>
<dbReference type="Pfam" id="PF03009">
    <property type="entry name" value="GDPD"/>
    <property type="match status" value="1"/>
</dbReference>
<dbReference type="Gene3D" id="3.20.20.190">
    <property type="entry name" value="Phosphatidylinositol (PI) phosphodiesterase"/>
    <property type="match status" value="1"/>
</dbReference>
<feature type="domain" description="GP-PDE" evidence="2">
    <location>
        <begin position="39"/>
        <end position="302"/>
    </location>
</feature>
<keyword evidence="1" id="KW-0732">Signal</keyword>
<evidence type="ECO:0000313" key="3">
    <source>
        <dbReference type="EMBL" id="NWK54382.1"/>
    </source>
</evidence>
<dbReference type="SUPFAM" id="SSF51695">
    <property type="entry name" value="PLC-like phosphodiesterases"/>
    <property type="match status" value="1"/>
</dbReference>
<dbReference type="CDD" id="cd08566">
    <property type="entry name" value="GDPD_AtGDE_like"/>
    <property type="match status" value="1"/>
</dbReference>
<dbReference type="InterPro" id="IPR032160">
    <property type="entry name" value="DUF4996"/>
</dbReference>
<protein>
    <submittedName>
        <fullName evidence="3">Glycerophosphodiester phosphodiesterase family protein</fullName>
    </submittedName>
</protein>
<feature type="signal peptide" evidence="1">
    <location>
        <begin position="1"/>
        <end position="24"/>
    </location>
</feature>
<dbReference type="GO" id="GO:0070291">
    <property type="term" value="P:N-acylethanolamine metabolic process"/>
    <property type="evidence" value="ECO:0007669"/>
    <property type="project" value="TreeGrafter"/>
</dbReference>
<accession>A0A851GBT1</accession>
<gene>
    <name evidence="3" type="ORF">HW115_02075</name>
</gene>
<dbReference type="GO" id="GO:0005886">
    <property type="term" value="C:plasma membrane"/>
    <property type="evidence" value="ECO:0007669"/>
    <property type="project" value="TreeGrafter"/>
</dbReference>
<organism evidence="3 4">
    <name type="scientific">Oceaniferula marina</name>
    <dbReference type="NCBI Taxonomy" id="2748318"/>
    <lineage>
        <taxon>Bacteria</taxon>
        <taxon>Pseudomonadati</taxon>
        <taxon>Verrucomicrobiota</taxon>
        <taxon>Verrucomicrobiia</taxon>
        <taxon>Verrucomicrobiales</taxon>
        <taxon>Verrucomicrobiaceae</taxon>
        <taxon>Oceaniferula</taxon>
    </lineage>
</organism>
<dbReference type="Pfam" id="PF16387">
    <property type="entry name" value="DUF4996"/>
    <property type="match status" value="1"/>
</dbReference>
<name>A0A851GBT1_9BACT</name>